<dbReference type="RefSeq" id="WP_120711197.1">
    <property type="nucleotide sequence ID" value="NZ_RBCJ01000002.1"/>
</dbReference>
<keyword evidence="1" id="KW-1133">Transmembrane helix</keyword>
<protein>
    <submittedName>
        <fullName evidence="2">Uncharacterized protein</fullName>
    </submittedName>
</protein>
<dbReference type="AlphaFoldDB" id="A0A3B0C8P1"/>
<keyword evidence="1" id="KW-0472">Membrane</keyword>
<sequence>MRSKGFKVVVSLVVILFAFAFYLFHYVTNGIGEAAEKSIKAVHEVSKSLDSTDYKKLDSLKQEVVQKLDSLEDSKSTD</sequence>
<dbReference type="Proteomes" id="UP000276603">
    <property type="component" value="Unassembled WGS sequence"/>
</dbReference>
<keyword evidence="1" id="KW-0812">Transmembrane</keyword>
<evidence type="ECO:0000313" key="2">
    <source>
        <dbReference type="EMBL" id="RKN81041.1"/>
    </source>
</evidence>
<proteinExistence type="predicted"/>
<organism evidence="2 3">
    <name type="scientific">Ulvibacterium marinum</name>
    <dbReference type="NCBI Taxonomy" id="2419782"/>
    <lineage>
        <taxon>Bacteria</taxon>
        <taxon>Pseudomonadati</taxon>
        <taxon>Bacteroidota</taxon>
        <taxon>Flavobacteriia</taxon>
        <taxon>Flavobacteriales</taxon>
        <taxon>Flavobacteriaceae</taxon>
        <taxon>Ulvibacterium</taxon>
    </lineage>
</organism>
<feature type="transmembrane region" description="Helical" evidence="1">
    <location>
        <begin position="6"/>
        <end position="27"/>
    </location>
</feature>
<evidence type="ECO:0000256" key="1">
    <source>
        <dbReference type="SAM" id="Phobius"/>
    </source>
</evidence>
<evidence type="ECO:0000313" key="3">
    <source>
        <dbReference type="Proteomes" id="UP000276603"/>
    </source>
</evidence>
<reference evidence="2 3" key="1">
    <citation type="submission" date="2018-10" db="EMBL/GenBank/DDBJ databases">
        <title>Ulvibacterium marinum gen. nov., sp. nov., a novel marine bacterium of the family Flavobacteriaceae, isolated from a culture of the green alga Ulva prolifera.</title>
        <authorList>
            <person name="Zhang Z."/>
        </authorList>
    </citation>
    <scope>NUCLEOTIDE SEQUENCE [LARGE SCALE GENOMIC DNA]</scope>
    <source>
        <strain evidence="2 3">CCMM003</strain>
    </source>
</reference>
<keyword evidence="3" id="KW-1185">Reference proteome</keyword>
<gene>
    <name evidence="2" type="ORF">D7Z94_08810</name>
</gene>
<comment type="caution">
    <text evidence="2">The sequence shown here is derived from an EMBL/GenBank/DDBJ whole genome shotgun (WGS) entry which is preliminary data.</text>
</comment>
<accession>A0A3B0C8P1</accession>
<dbReference type="EMBL" id="RBCJ01000002">
    <property type="protein sequence ID" value="RKN81041.1"/>
    <property type="molecule type" value="Genomic_DNA"/>
</dbReference>
<name>A0A3B0C8P1_9FLAO</name>